<dbReference type="KEGG" id="mant:BHD05_14230"/>
<dbReference type="RefSeq" id="WP_161887027.1">
    <property type="nucleotide sequence ID" value="NZ_CP017146.1"/>
</dbReference>
<feature type="chain" id="PRO_5039292471" description="DUF1023 domain-containing protein" evidence="1">
    <location>
        <begin position="22"/>
        <end position="470"/>
    </location>
</feature>
<feature type="domain" description="DUF1023" evidence="2">
    <location>
        <begin position="220"/>
        <end position="395"/>
    </location>
</feature>
<dbReference type="Pfam" id="PF06259">
    <property type="entry name" value="Abhydrolase_8"/>
    <property type="match status" value="1"/>
</dbReference>
<dbReference type="SUPFAM" id="SSF53474">
    <property type="entry name" value="alpha/beta-Hydrolases"/>
    <property type="match status" value="1"/>
</dbReference>
<evidence type="ECO:0000256" key="1">
    <source>
        <dbReference type="SAM" id="SignalP"/>
    </source>
</evidence>
<name>A0A7L5AMR8_9MICO</name>
<evidence type="ECO:0000313" key="4">
    <source>
        <dbReference type="Proteomes" id="UP000464507"/>
    </source>
</evidence>
<dbReference type="InterPro" id="IPR010427">
    <property type="entry name" value="DUF1023"/>
</dbReference>
<dbReference type="Proteomes" id="UP000464507">
    <property type="component" value="Chromosome"/>
</dbReference>
<reference evidence="3 4" key="1">
    <citation type="submission" date="2016-09" db="EMBL/GenBank/DDBJ databases">
        <title>Complete genome sequence of microbes from the polar regions.</title>
        <authorList>
            <person name="Liao L."/>
            <person name="Chen B."/>
        </authorList>
    </citation>
    <scope>NUCLEOTIDE SEQUENCE [LARGE SCALE GENOMIC DNA]</scope>
    <source>
        <strain evidence="3 4">ZS314</strain>
    </source>
</reference>
<gene>
    <name evidence="3" type="ORF">BHD05_14230</name>
</gene>
<protein>
    <recommendedName>
        <fullName evidence="2">DUF1023 domain-containing protein</fullName>
    </recommendedName>
</protein>
<accession>A0A7L5AMR8</accession>
<dbReference type="OrthoDB" id="3259161at2"/>
<keyword evidence="1" id="KW-0732">Signal</keyword>
<evidence type="ECO:0000259" key="2">
    <source>
        <dbReference type="Pfam" id="PF06259"/>
    </source>
</evidence>
<dbReference type="InterPro" id="IPR029058">
    <property type="entry name" value="AB_hydrolase_fold"/>
</dbReference>
<organism evidence="3 4">
    <name type="scientific">Marisediminicola antarctica</name>
    <dbReference type="NCBI Taxonomy" id="674079"/>
    <lineage>
        <taxon>Bacteria</taxon>
        <taxon>Bacillati</taxon>
        <taxon>Actinomycetota</taxon>
        <taxon>Actinomycetes</taxon>
        <taxon>Micrococcales</taxon>
        <taxon>Microbacteriaceae</taxon>
        <taxon>Marisediminicola</taxon>
    </lineage>
</organism>
<keyword evidence="4" id="KW-1185">Reference proteome</keyword>
<dbReference type="EMBL" id="CP017146">
    <property type="protein sequence ID" value="QHO70634.1"/>
    <property type="molecule type" value="Genomic_DNA"/>
</dbReference>
<feature type="signal peptide" evidence="1">
    <location>
        <begin position="1"/>
        <end position="21"/>
    </location>
</feature>
<evidence type="ECO:0000313" key="3">
    <source>
        <dbReference type="EMBL" id="QHO70634.1"/>
    </source>
</evidence>
<dbReference type="AlphaFoldDB" id="A0A7L5AMR8"/>
<sequence>MLFGVAAILVTSVALSGATGALIVPESNAAANSYVIPTSQTAGYIYLGGTSPADSASAFFAPAQGLRTAPGSVNTELLPRLGGRALLDQLSLLHATDIAAFVSANPASVTKLLVNPPSAKSVNRWWSLASDSSRDAFLAGAPELAGNLDGLPMALRDEANRVVLSKSIAEAERTMPGLGRARQVDAAQRLHMLGEIRKSLVTRAGQPDRHLLQLDTVWPGRAAVVIGDLATADYVSYFVPGMFFSTDRLIVEWAVIAEDLYTEQTDWIARLGRTDAALRGKSVATVAWIGYETPGILDIASLDLAREGAKSISSAVDGVRATRQGDGPYLTLLTHSYGSTATLMALADGAMEVDALVLIGSPGSAAQSVDDIRMPSGRVFVGEAAWDPVTNSAFFGSDPGAPSFGAQTMSVAGGVDPITGRTLATATGHLGYFDIGTEAMRNMSLVGLDRGDLVTGADKATRGTLLAGGR</sequence>
<proteinExistence type="predicted"/>